<evidence type="ECO:0000259" key="4">
    <source>
        <dbReference type="Pfam" id="PF06588"/>
    </source>
</evidence>
<keyword evidence="2" id="KW-0677">Repeat</keyword>
<feature type="region of interest" description="Disordered" evidence="3">
    <location>
        <begin position="343"/>
        <end position="374"/>
    </location>
</feature>
<keyword evidence="1" id="KW-0880">Kelch repeat</keyword>
<dbReference type="SUPFAM" id="SSF49785">
    <property type="entry name" value="Galactose-binding domain-like"/>
    <property type="match status" value="1"/>
</dbReference>
<feature type="region of interest" description="Disordered" evidence="3">
    <location>
        <begin position="20"/>
        <end position="47"/>
    </location>
</feature>
<name>A0A5C3R0H7_9AGAR</name>
<dbReference type="InterPro" id="IPR052456">
    <property type="entry name" value="CTLH_complex_component"/>
</dbReference>
<keyword evidence="6" id="KW-1185">Reference proteome</keyword>
<accession>A0A5C3R0H7</accession>
<evidence type="ECO:0000256" key="2">
    <source>
        <dbReference type="ARBA" id="ARBA00022737"/>
    </source>
</evidence>
<feature type="domain" description="Muskelin N-terminal" evidence="4">
    <location>
        <begin position="15"/>
        <end position="203"/>
    </location>
</feature>
<reference evidence="5 6" key="1">
    <citation type="journal article" date="2019" name="Nat. Ecol. Evol.">
        <title>Megaphylogeny resolves global patterns of mushroom evolution.</title>
        <authorList>
            <person name="Varga T."/>
            <person name="Krizsan K."/>
            <person name="Foldi C."/>
            <person name="Dima B."/>
            <person name="Sanchez-Garcia M."/>
            <person name="Sanchez-Ramirez S."/>
            <person name="Szollosi G.J."/>
            <person name="Szarkandi J.G."/>
            <person name="Papp V."/>
            <person name="Albert L."/>
            <person name="Andreopoulos W."/>
            <person name="Angelini C."/>
            <person name="Antonin V."/>
            <person name="Barry K.W."/>
            <person name="Bougher N.L."/>
            <person name="Buchanan P."/>
            <person name="Buyck B."/>
            <person name="Bense V."/>
            <person name="Catcheside P."/>
            <person name="Chovatia M."/>
            <person name="Cooper J."/>
            <person name="Damon W."/>
            <person name="Desjardin D."/>
            <person name="Finy P."/>
            <person name="Geml J."/>
            <person name="Haridas S."/>
            <person name="Hughes K."/>
            <person name="Justo A."/>
            <person name="Karasinski D."/>
            <person name="Kautmanova I."/>
            <person name="Kiss B."/>
            <person name="Kocsube S."/>
            <person name="Kotiranta H."/>
            <person name="LaButti K.M."/>
            <person name="Lechner B.E."/>
            <person name="Liimatainen K."/>
            <person name="Lipzen A."/>
            <person name="Lukacs Z."/>
            <person name="Mihaltcheva S."/>
            <person name="Morgado L.N."/>
            <person name="Niskanen T."/>
            <person name="Noordeloos M.E."/>
            <person name="Ohm R.A."/>
            <person name="Ortiz-Santana B."/>
            <person name="Ovrebo C."/>
            <person name="Racz N."/>
            <person name="Riley R."/>
            <person name="Savchenko A."/>
            <person name="Shiryaev A."/>
            <person name="Soop K."/>
            <person name="Spirin V."/>
            <person name="Szebenyi C."/>
            <person name="Tomsovsky M."/>
            <person name="Tulloss R.E."/>
            <person name="Uehling J."/>
            <person name="Grigoriev I.V."/>
            <person name="Vagvolgyi C."/>
            <person name="Papp T."/>
            <person name="Martin F.M."/>
            <person name="Miettinen O."/>
            <person name="Hibbett D.S."/>
            <person name="Nagy L.G."/>
        </authorList>
    </citation>
    <scope>NUCLEOTIDE SEQUENCE [LARGE SCALE GENOMIC DNA]</scope>
    <source>
        <strain evidence="5 6">CBS 309.79</strain>
    </source>
</reference>
<evidence type="ECO:0000313" key="6">
    <source>
        <dbReference type="Proteomes" id="UP000305067"/>
    </source>
</evidence>
<sequence length="802" mass="89779">MSEGTRFYAQDAAPIRYQVVSSSPHSGPYEPDNIMYDEPDNTSSRWSSAHQVSGKQWLILRLESTVVLRKLKNKHPCSMKELRVYGGLTQEHMTELLHTNVKLDASPETFSLRHTNRSGHTFPCRFVKIVPLAAHGASFNISIWHIAFSGVKDEEAVARIMKSYDEHREETVMRHILRHLRQRRLLTPLQSILDRTAIDFEHPVVTKLHAAVVVEGDWTQAEAVMKSLSLENCFNDYLRLSPPRILWSYLGGPCESSPVGRAGHAMCIDSSKRTVYVHGGWDGTKCLDDFWSYDIDSEKWSNISVSTSQDKNGPVARSCHGMVFDSVNGTIYLLGRLDSEGAQSELDSTSTSGQAGHTNGEPAPNGSSHGMSDTTSPCSEFYRYHTRGVDAGTWQLLTFDTTTLGGPPLIFDTQMLIDEQSQIVYVIGGRLVDAADKPPRYSGIYSYDIRASKWKAHDLADNSRAPLRSGHCAAFDPWLRSIFVFGGQREDKHLGDMFTYDICTNTVSVMYTDGTQTHTKAFGRKSVIDFDLKEIYSFGGLQQGSTEDEMQVLETCSIYRYDTRPGVWLPSTPYRPPVVDNRRRDVEEPAARFAHELVYDSGTKTAYLLGGNPGQSFVAPPREPNDDSAQDSVRLGDFWNMRIVRLTKDDVLRQATFHIRCQQFRELCLTGQSSVKTLEFLQTNVSTVVNHEDPAEEKLFRSLLMHLLDISDGQEEAPAANDTVKPASPERWTSSLDDVIARHHQDPRETADPLEPAGQATSAHLFAQRNQLFESLLKFLDETVQQPGGSLLDLVDTSSSGL</sequence>
<dbReference type="PANTHER" id="PTHR15526:SF5">
    <property type="entry name" value="MUSKELIN"/>
    <property type="match status" value="1"/>
</dbReference>
<dbReference type="STRING" id="1884261.A0A5C3R0H7"/>
<protein>
    <submittedName>
        <fullName evidence="5">Muskelin N-terminus-domain-containing protein</fullName>
    </submittedName>
</protein>
<dbReference type="GO" id="GO:0005737">
    <property type="term" value="C:cytoplasm"/>
    <property type="evidence" value="ECO:0007669"/>
    <property type="project" value="TreeGrafter"/>
</dbReference>
<proteinExistence type="predicted"/>
<dbReference type="SUPFAM" id="SSF117281">
    <property type="entry name" value="Kelch motif"/>
    <property type="match status" value="2"/>
</dbReference>
<feature type="compositionally biased region" description="Polar residues" evidence="3">
    <location>
        <begin position="343"/>
        <end position="357"/>
    </location>
</feature>
<dbReference type="PANTHER" id="PTHR15526">
    <property type="entry name" value="MUSKELIN"/>
    <property type="match status" value="1"/>
</dbReference>
<dbReference type="Gene3D" id="2.60.120.260">
    <property type="entry name" value="Galactose-binding domain-like"/>
    <property type="match status" value="1"/>
</dbReference>
<evidence type="ECO:0000256" key="3">
    <source>
        <dbReference type="SAM" id="MobiDB-lite"/>
    </source>
</evidence>
<dbReference type="AlphaFoldDB" id="A0A5C3R0H7"/>
<dbReference type="OrthoDB" id="10052615at2759"/>
<dbReference type="Proteomes" id="UP000305067">
    <property type="component" value="Unassembled WGS sequence"/>
</dbReference>
<dbReference type="Pfam" id="PF24681">
    <property type="entry name" value="Kelch_KLHDC2_KLHL20_DRC7"/>
    <property type="match status" value="2"/>
</dbReference>
<dbReference type="InterPro" id="IPR015915">
    <property type="entry name" value="Kelch-typ_b-propeller"/>
</dbReference>
<dbReference type="Gene3D" id="2.120.10.80">
    <property type="entry name" value="Kelch-type beta propeller"/>
    <property type="match status" value="2"/>
</dbReference>
<gene>
    <name evidence="5" type="ORF">BDV98DRAFT_364260</name>
</gene>
<dbReference type="Pfam" id="PF06588">
    <property type="entry name" value="Muskelin_N"/>
    <property type="match status" value="1"/>
</dbReference>
<evidence type="ECO:0000256" key="1">
    <source>
        <dbReference type="ARBA" id="ARBA00022441"/>
    </source>
</evidence>
<feature type="compositionally biased region" description="Polar residues" evidence="3">
    <location>
        <begin position="365"/>
        <end position="374"/>
    </location>
</feature>
<organism evidence="5 6">
    <name type="scientific">Pterulicium gracile</name>
    <dbReference type="NCBI Taxonomy" id="1884261"/>
    <lineage>
        <taxon>Eukaryota</taxon>
        <taxon>Fungi</taxon>
        <taxon>Dikarya</taxon>
        <taxon>Basidiomycota</taxon>
        <taxon>Agaricomycotina</taxon>
        <taxon>Agaricomycetes</taxon>
        <taxon>Agaricomycetidae</taxon>
        <taxon>Agaricales</taxon>
        <taxon>Pleurotineae</taxon>
        <taxon>Pterulaceae</taxon>
        <taxon>Pterulicium</taxon>
    </lineage>
</organism>
<evidence type="ECO:0000313" key="5">
    <source>
        <dbReference type="EMBL" id="TFL04194.1"/>
    </source>
</evidence>
<dbReference type="EMBL" id="ML178819">
    <property type="protein sequence ID" value="TFL04194.1"/>
    <property type="molecule type" value="Genomic_DNA"/>
</dbReference>
<dbReference type="InterPro" id="IPR010565">
    <property type="entry name" value="Muskelin_N"/>
</dbReference>
<dbReference type="InterPro" id="IPR008979">
    <property type="entry name" value="Galactose-bd-like_sf"/>
</dbReference>